<dbReference type="InterPro" id="IPR036291">
    <property type="entry name" value="NAD(P)-bd_dom_sf"/>
</dbReference>
<feature type="domain" description="Thiazolinyl imine reductase-like C-terminal" evidence="2">
    <location>
        <begin position="153"/>
        <end position="244"/>
    </location>
</feature>
<dbReference type="EMBL" id="JBBMEK010000054">
    <property type="protein sequence ID" value="MEQ2364677.1"/>
    <property type="molecule type" value="Genomic_DNA"/>
</dbReference>
<dbReference type="PANTHER" id="PTHR43377">
    <property type="entry name" value="BILIVERDIN REDUCTASE A"/>
    <property type="match status" value="1"/>
</dbReference>
<feature type="domain" description="Gfo/Idh/MocA-like oxidoreductase N-terminal" evidence="1">
    <location>
        <begin position="4"/>
        <end position="122"/>
    </location>
</feature>
<dbReference type="Gene3D" id="3.40.50.720">
    <property type="entry name" value="NAD(P)-binding Rossmann-like Domain"/>
    <property type="match status" value="1"/>
</dbReference>
<reference evidence="3 4" key="1">
    <citation type="submission" date="2024-03" db="EMBL/GenBank/DDBJ databases">
        <title>Human intestinal bacterial collection.</title>
        <authorList>
            <person name="Pauvert C."/>
            <person name="Hitch T.C.A."/>
            <person name="Clavel T."/>
        </authorList>
    </citation>
    <scope>NUCLEOTIDE SEQUENCE [LARGE SCALE GENOMIC DNA]</scope>
    <source>
        <strain evidence="3 4">CLA-AA-H190</strain>
    </source>
</reference>
<evidence type="ECO:0000313" key="4">
    <source>
        <dbReference type="Proteomes" id="UP001469749"/>
    </source>
</evidence>
<name>A0ABV1B5C9_9FIRM</name>
<dbReference type="NCBIfam" id="TIGR01761">
    <property type="entry name" value="thiaz-red"/>
    <property type="match status" value="1"/>
</dbReference>
<dbReference type="Proteomes" id="UP001469749">
    <property type="component" value="Unassembled WGS sequence"/>
</dbReference>
<comment type="caution">
    <text evidence="3">The sequence shown here is derived from an EMBL/GenBank/DDBJ whole genome shotgun (WGS) entry which is preliminary data.</text>
</comment>
<dbReference type="Pfam" id="PF01408">
    <property type="entry name" value="GFO_IDH_MocA"/>
    <property type="match status" value="1"/>
</dbReference>
<dbReference type="InterPro" id="IPR051450">
    <property type="entry name" value="Gfo/Idh/MocA_Oxidoreductases"/>
</dbReference>
<keyword evidence="4" id="KW-1185">Reference proteome</keyword>
<evidence type="ECO:0000313" key="3">
    <source>
        <dbReference type="EMBL" id="MEQ2364677.1"/>
    </source>
</evidence>
<dbReference type="PANTHER" id="PTHR43377:SF1">
    <property type="entry name" value="BILIVERDIN REDUCTASE A"/>
    <property type="match status" value="1"/>
</dbReference>
<dbReference type="RefSeq" id="WP_349084619.1">
    <property type="nucleotide sequence ID" value="NZ_JBBMEK010000054.1"/>
</dbReference>
<accession>A0ABV1B5C9</accession>
<proteinExistence type="predicted"/>
<evidence type="ECO:0000259" key="2">
    <source>
        <dbReference type="Pfam" id="PF21390"/>
    </source>
</evidence>
<sequence>MKKIKVIVCGVRFGKFYLEAIMGDRENFELVGILARGSDHARECAKKYGVPLYTDINQLSKKDVDMACVVVRSSVVGGEGTKLALGLLEKGISVIQEQPVHLDDYIQCMKIARNSMCRYQVNGFYAGLPNVRYFINSARKVFAMTTIRHLSVDCTIQVLYSTIDIIGKIVGGLTGVQVIAKSIQVPNEPFVTIELKTSDLPISLRVFNCLDPKNPDNLYLLQRISMITDSGTLMLTDTNGLVLWHASMPQITREQTKGLWENQMPVTTILNHQDNVDQEYIYKKIWPSGVRYTLLEFREKILENQFFDNTIQQGLEVCRLWKQIGKEIGKAEVIEYVEKKTIELSELR</sequence>
<dbReference type="SUPFAM" id="SSF51735">
    <property type="entry name" value="NAD(P)-binding Rossmann-fold domains"/>
    <property type="match status" value="1"/>
</dbReference>
<evidence type="ECO:0000259" key="1">
    <source>
        <dbReference type="Pfam" id="PF01408"/>
    </source>
</evidence>
<dbReference type="InterPro" id="IPR048655">
    <property type="entry name" value="Irp3-like_C"/>
</dbReference>
<dbReference type="Pfam" id="PF21390">
    <property type="entry name" value="Irp3-like_C"/>
    <property type="match status" value="1"/>
</dbReference>
<dbReference type="InterPro" id="IPR010091">
    <property type="entry name" value="Thiazolinyl_imide_reductase"/>
</dbReference>
<organism evidence="3 4">
    <name type="scientific">Coprococcus intestinihominis</name>
    <dbReference type="NCBI Taxonomy" id="3133154"/>
    <lineage>
        <taxon>Bacteria</taxon>
        <taxon>Bacillati</taxon>
        <taxon>Bacillota</taxon>
        <taxon>Clostridia</taxon>
        <taxon>Lachnospirales</taxon>
        <taxon>Lachnospiraceae</taxon>
        <taxon>Coprococcus</taxon>
    </lineage>
</organism>
<gene>
    <name evidence="3" type="ORF">WMO25_06140</name>
</gene>
<protein>
    <submittedName>
        <fullName evidence="3">Gfo/Idh/MocA family oxidoreductase</fullName>
    </submittedName>
</protein>
<dbReference type="InterPro" id="IPR000683">
    <property type="entry name" value="Gfo/Idh/MocA-like_OxRdtase_N"/>
</dbReference>